<dbReference type="Pfam" id="PF12796">
    <property type="entry name" value="Ank_2"/>
    <property type="match status" value="2"/>
</dbReference>
<dbReference type="Pfam" id="PF05729">
    <property type="entry name" value="NACHT"/>
    <property type="match status" value="1"/>
</dbReference>
<protein>
    <recommendedName>
        <fullName evidence="5">NACHT domain-containing protein</fullName>
    </recommendedName>
</protein>
<dbReference type="InterPro" id="IPR036770">
    <property type="entry name" value="Ankyrin_rpt-contain_sf"/>
</dbReference>
<evidence type="ECO:0000259" key="5">
    <source>
        <dbReference type="PROSITE" id="PS50837"/>
    </source>
</evidence>
<keyword evidence="1" id="KW-0677">Repeat</keyword>
<gene>
    <name evidence="6" type="ORF">HERILL_LOCUS13886</name>
</gene>
<dbReference type="PANTHER" id="PTHR24198">
    <property type="entry name" value="ANKYRIN REPEAT AND PROTEIN KINASE DOMAIN-CONTAINING PROTEIN"/>
    <property type="match status" value="1"/>
</dbReference>
<dbReference type="SMART" id="SM00248">
    <property type="entry name" value="ANK"/>
    <property type="match status" value="16"/>
</dbReference>
<dbReference type="Gene3D" id="3.40.50.300">
    <property type="entry name" value="P-loop containing nucleotide triphosphate hydrolases"/>
    <property type="match status" value="1"/>
</dbReference>
<sequence length="2705" mass="310909">MQENQETSSNHNRKRKTDVEANSASGSSSTNSRNHKQPLSKQGRTDSFSEHEIPLTDKLEHKIVPGSGLKHTNHGVIFQLNILSRALWRVSRNENIRNFGLATELPNAEKFDDVVLIYQFGDYGDWTMRLLQAKHKHNECGISFKDLMTTNQKSPFCLLKYFRSFVKIEEACSAYARPLALLSECYLQDVILLTNADVTEDVLECMEMVNSSRNDPDILLGIESDSVKYYKLKQSQPILEPILWSHTDFNGLVEELVDNLLLPNRQVNWTWSLQKEYYYPLLRNVLDIVKENGKYSPKYFAKLSKSFLEGSDPKVKKLSNAMGKLIAFRENNYQFTIPSELKSLDTEGQKELAERLANDLVNKVELKSSNYSDSFIALGIPVIDFKEGKLDSKFITSTVAKAKDFRKFLQEAIKRVGPLDRCTIKNLQEMQVIVPRDFYQPDLPHDMRVSENLAEHLHKIRTENRSLNADSMGNFRSYLDPVTKEVIDVKTGKFHKNFLEGKLSPTGKMLQQYLVDAIIDDTTANIALQNTAEKKFPITKSFLPKPSPSIKNPEKFAEEFADAIENCQDKDFRIDCSNKSTDFLSNLSELLGHILFRVSTWFEFSENFVKLTDLPGDLSKFHKLLKNRLKSKFKSVGKYTFTIPNLEACEEAVFRRNLPNPITLDDIRDFYEKFRIVAGYPDKDGVLHLLEKEVENQYQNLDSKGFVALFCKDVENWMSHRLGTFYTSRRTKELLQKTKEHLSCHELLGISKSYLQAGVIPYEFNSECLVEYLKDFLKHSDIDICLLISSNLFLCRAQFGQAFRVLQKTGNPDLKLYLHEFGYVFLTWEQFSDSTFQDTITTRNDDEDKWNFWLVECGDSSLLRTASESLPKIIDLMLYRTVRCSVRRKVIFLSQKSVLPAIKTAIQSRTDDVLDKKIATVFSSLKKESQLKLLDSNLIRLHNRPLKLGDVLEQTTVDFIDEKTLEMFTSNVPVDIECKHRLNMNYYMKRNIELIIFNPSEFQSTENESRYYLKIGTEKTDEIIVTDLEEVFIQNSEKQETKIPIHWFEKFGDKVIWRRSIGKITNLRKYRYSNIVKDTLNEEEFLSSTKDNQISIICGAPGVGKSQLLTSLFSASRNSNGAIWSIHVDLNLYSRFFNEIQQKQETHTQTLLDLLKSRQHSQFNTQFEEDLLYNTLLNKTKIQLVLFFDGFDEISPNYKTVVLNYLQSFKDLPCIRKVFVSTRPNCVECLEDNLNVLHHKLCDLQPQEQEEMFNQYMKIENITMEAGTLTRLIKGQSDFHVYPLHIKMLAEVISEVVKRGELIPDTLNIITLYEKYIKLKFLIFRGEKMNQDLTNVSVTVDMEDIYPYYLEEHEILALHTFFSEEELRQFYGTKLKDETVKYKQILKKVQAGKQKYGIVFVIDSNDVQFIHRTFTEYFVAGFLVKVLVKPERVKKNVSELFLNEMMDKERFIDTLNFVDKWMELNLHGEIFQNGIFDELTSWNLKPGSVLRVINICRTRRANSFGIRKYLFFLLMSCCEFVTFNLFLSLSKSDIELQHKFIYMLQADLNWSTKFWISLPTITARYCSALVQTDDEYATYNWKSSSCCTYEKLYYPELKEAISKWESDCLEPPAYMQEDALHFAVEKGNMNLCKILCKKIFLLLNHVTKNGDAVLHRSCKFRHRKMLMFLIDAMQMNNSFDASKIITARNRNGETLLHIAAQTMPDVVSDLLKHNISVFGVDIYGKTAFDYACIYCDEKTIQMLSEKVIDNVESNMPQTLLGVKTILYQVARSFDGSEPHMQVFSQCQMQMQCLLSDWPHENRLAEVNSSADSLNVSYIHQFASIIQQPFGVPFFRYNRRVSKSDPTSKHHAACVSSLVLWLRMLDNKNRDTVLHCAAYSGNAALCEWVLQLPYMARNSPRQICVNVENECGETPLHAATLGSVEVLETLQKHGANLNAKDNLGQSVLHHAAFHGREDMCVWLVKANADPSCQTKSGVTVLHAAAQSGNLKLVEWLVEKVHLSILEVAEKSRSNILHFAAASGNRDLCEWLLTRLPQTNKSIINDRNNDGLTPLLNAAKYGDISMLDLLMENGAKLCFAETPAFSGVFLRNPILLNWLWTQIKNSFCFLDGIDRESELLKLIEEPCNHQFNRWLLSAALKNGPHNNLVDYIKSHSPVLNGTRKFLRISTDISSSWINDLPISVLMRQLASYSFELFERAISTNVLTDCCDENGRTIVHHACLQGRLDIYKWLTENHICAYVPPAEMEDVPSVLHDAATSGNLELLQYVYDQTNANLLECTANGKSIYHCAAHSGNMNLLKWCLDKTCNSSEEQRNALQKTDTQGRSLLHYAAAAGRMEMSRWLCTLHFEGKVSLNFWDRDSSSILQDASKSGNLQLCQYFVNLGFDLADSNIHGDTAPSIAIINGYPALYEWFAMQENHDATNSSNPRELSVNNTLWKPSANFPYFFCIPCIIDDIENCKSMAESTCTHQPLKGRISPERFILSDWYSRRLTITPGENKLWNEDPRITMDEIYEQFVLPFVEDEMKICQFLLCKYSSSKSILQKHLKFLINETEDNFEFRQHILDKLDESYIAFAENTGMSGTSLLITQTKEGGIILLRESIDPYRSLNAPKKENYGFGSTLELCNSLMRRGLWTGDGNSESTIHLAAARNYLNICKLLLYSISSTDEFKARPSIQLVTATKQASELLKLLNLYASRYCQSSASQA</sequence>
<feature type="compositionally biased region" description="Low complexity" evidence="4">
    <location>
        <begin position="21"/>
        <end position="32"/>
    </location>
</feature>
<feature type="repeat" description="ANK" evidence="3">
    <location>
        <begin position="1917"/>
        <end position="1941"/>
    </location>
</feature>
<feature type="compositionally biased region" description="Polar residues" evidence="4">
    <location>
        <begin position="1"/>
        <end position="10"/>
    </location>
</feature>
<dbReference type="SUPFAM" id="SSF52540">
    <property type="entry name" value="P-loop containing nucleoside triphosphate hydrolases"/>
    <property type="match status" value="1"/>
</dbReference>
<evidence type="ECO:0000256" key="1">
    <source>
        <dbReference type="ARBA" id="ARBA00022737"/>
    </source>
</evidence>
<dbReference type="PANTHER" id="PTHR24198:SF165">
    <property type="entry name" value="ANKYRIN REPEAT-CONTAINING PROTEIN-RELATED"/>
    <property type="match status" value="1"/>
</dbReference>
<reference evidence="6 7" key="1">
    <citation type="submission" date="2020-11" db="EMBL/GenBank/DDBJ databases">
        <authorList>
            <person name="Wallbank WR R."/>
            <person name="Pardo Diaz C."/>
            <person name="Kozak K."/>
            <person name="Martin S."/>
            <person name="Jiggins C."/>
            <person name="Moest M."/>
            <person name="Warren A I."/>
            <person name="Generalovic N T."/>
            <person name="Byers J.R.P. K."/>
            <person name="Montejo-Kovacevich G."/>
            <person name="Yen C E."/>
        </authorList>
    </citation>
    <scope>NUCLEOTIDE SEQUENCE [LARGE SCALE GENOMIC DNA]</scope>
</reference>
<organism evidence="6 7">
    <name type="scientific">Hermetia illucens</name>
    <name type="common">Black soldier fly</name>
    <dbReference type="NCBI Taxonomy" id="343691"/>
    <lineage>
        <taxon>Eukaryota</taxon>
        <taxon>Metazoa</taxon>
        <taxon>Ecdysozoa</taxon>
        <taxon>Arthropoda</taxon>
        <taxon>Hexapoda</taxon>
        <taxon>Insecta</taxon>
        <taxon>Pterygota</taxon>
        <taxon>Neoptera</taxon>
        <taxon>Endopterygota</taxon>
        <taxon>Diptera</taxon>
        <taxon>Brachycera</taxon>
        <taxon>Stratiomyomorpha</taxon>
        <taxon>Stratiomyidae</taxon>
        <taxon>Hermetiinae</taxon>
        <taxon>Hermetia</taxon>
    </lineage>
</organism>
<dbReference type="PROSITE" id="PS50088">
    <property type="entry name" value="ANK_REPEAT"/>
    <property type="match status" value="3"/>
</dbReference>
<dbReference type="OrthoDB" id="8057212at2759"/>
<evidence type="ECO:0000256" key="3">
    <source>
        <dbReference type="PROSITE-ProRule" id="PRU00023"/>
    </source>
</evidence>
<dbReference type="EMBL" id="LR899013">
    <property type="protein sequence ID" value="CAD7091470.1"/>
    <property type="molecule type" value="Genomic_DNA"/>
</dbReference>
<dbReference type="SUPFAM" id="SSF48403">
    <property type="entry name" value="Ankyrin repeat"/>
    <property type="match status" value="3"/>
</dbReference>
<accession>A0A7R8V3E4</accession>
<keyword evidence="2 3" id="KW-0040">ANK repeat</keyword>
<evidence type="ECO:0000313" key="7">
    <source>
        <dbReference type="Proteomes" id="UP000594454"/>
    </source>
</evidence>
<dbReference type="InParanoid" id="A0A7R8V3E4"/>
<dbReference type="Proteomes" id="UP000594454">
    <property type="component" value="Chromosome 5"/>
</dbReference>
<dbReference type="InterPro" id="IPR002110">
    <property type="entry name" value="Ankyrin_rpt"/>
</dbReference>
<evidence type="ECO:0000256" key="2">
    <source>
        <dbReference type="ARBA" id="ARBA00023043"/>
    </source>
</evidence>
<evidence type="ECO:0000313" key="6">
    <source>
        <dbReference type="EMBL" id="CAD7091470.1"/>
    </source>
</evidence>
<keyword evidence="7" id="KW-1185">Reference proteome</keyword>
<feature type="domain" description="NACHT" evidence="5">
    <location>
        <begin position="1093"/>
        <end position="1225"/>
    </location>
</feature>
<name>A0A7R8V3E4_HERIL</name>
<dbReference type="InterPro" id="IPR027417">
    <property type="entry name" value="P-loop_NTPase"/>
</dbReference>
<feature type="repeat" description="ANK" evidence="3">
    <location>
        <begin position="1975"/>
        <end position="1998"/>
    </location>
</feature>
<proteinExistence type="predicted"/>
<dbReference type="InterPro" id="IPR007111">
    <property type="entry name" value="NACHT_NTPase"/>
</dbReference>
<feature type="repeat" description="ANK" evidence="3">
    <location>
        <begin position="2048"/>
        <end position="2080"/>
    </location>
</feature>
<feature type="region of interest" description="Disordered" evidence="4">
    <location>
        <begin position="1"/>
        <end position="49"/>
    </location>
</feature>
<evidence type="ECO:0000256" key="4">
    <source>
        <dbReference type="SAM" id="MobiDB-lite"/>
    </source>
</evidence>
<dbReference type="PROSITE" id="PS50837">
    <property type="entry name" value="NACHT"/>
    <property type="match status" value="1"/>
</dbReference>
<dbReference type="Gene3D" id="1.25.40.20">
    <property type="entry name" value="Ankyrin repeat-containing domain"/>
    <property type="match status" value="4"/>
</dbReference>
<dbReference type="PROSITE" id="PS50297">
    <property type="entry name" value="ANK_REP_REGION"/>
    <property type="match status" value="2"/>
</dbReference>
<dbReference type="Pfam" id="PF13637">
    <property type="entry name" value="Ank_4"/>
    <property type="match status" value="2"/>
</dbReference>